<dbReference type="SUPFAM" id="SSF54637">
    <property type="entry name" value="Thioesterase/thiol ester dehydrase-isomerase"/>
    <property type="match status" value="1"/>
</dbReference>
<reference evidence="3 4" key="1">
    <citation type="submission" date="2024-02" db="EMBL/GenBank/DDBJ databases">
        <title>Bacteria isolated from the canopy kelp, Nereocystis luetkeana.</title>
        <authorList>
            <person name="Pfister C.A."/>
            <person name="Younker I.T."/>
            <person name="Light S.H."/>
        </authorList>
    </citation>
    <scope>NUCLEOTIDE SEQUENCE [LARGE SCALE GENOMIC DNA]</scope>
    <source>
        <strain evidence="3 4">TI.5.07</strain>
    </source>
</reference>
<dbReference type="Gene3D" id="3.10.129.10">
    <property type="entry name" value="Hotdog Thioesterase"/>
    <property type="match status" value="1"/>
</dbReference>
<dbReference type="EMBL" id="JBAKAP010000001">
    <property type="protein sequence ID" value="MEL0615514.1"/>
    <property type="molecule type" value="Genomic_DNA"/>
</dbReference>
<dbReference type="CDD" id="cd00586">
    <property type="entry name" value="4HBT"/>
    <property type="match status" value="1"/>
</dbReference>
<dbReference type="NCBIfam" id="TIGR02799">
    <property type="entry name" value="thio_ybgC"/>
    <property type="match status" value="1"/>
</dbReference>
<dbReference type="InterPro" id="IPR050563">
    <property type="entry name" value="4-hydroxybenzoyl-CoA_TE"/>
</dbReference>
<gene>
    <name evidence="3" type="primary">ybgC</name>
    <name evidence="3" type="ORF">V6243_01630</name>
</gene>
<keyword evidence="2" id="KW-0378">Hydrolase</keyword>
<comment type="caution">
    <text evidence="3">The sequence shown here is derived from an EMBL/GenBank/DDBJ whole genome shotgun (WGS) entry which is preliminary data.</text>
</comment>
<name>A0ABU9GAM5_COBMA</name>
<evidence type="ECO:0000256" key="2">
    <source>
        <dbReference type="ARBA" id="ARBA00022801"/>
    </source>
</evidence>
<proteinExistence type="inferred from homology"/>
<dbReference type="PANTHER" id="PTHR31793:SF37">
    <property type="entry name" value="ACYL-COA THIOESTER HYDROLASE YBGC"/>
    <property type="match status" value="1"/>
</dbReference>
<dbReference type="InterPro" id="IPR029069">
    <property type="entry name" value="HotDog_dom_sf"/>
</dbReference>
<sequence length="149" mass="16943">MMSSLQTSRPGEETLIEQTGDFHHAVRVYIEDTDAGGIVYYVNYLRFMERARSEWLRARGYSQQTLLERGIQLVVHSVASRYHRPARLDDLLQVTATAGELRGARLVFHQQVMKDGVMLSDAEVVIACVDASTLRPRRWPAELLNALEV</sequence>
<dbReference type="InterPro" id="IPR006684">
    <property type="entry name" value="YbgC/YbaW"/>
</dbReference>
<dbReference type="PANTHER" id="PTHR31793">
    <property type="entry name" value="4-HYDROXYBENZOYL-COA THIOESTERASE FAMILY MEMBER"/>
    <property type="match status" value="1"/>
</dbReference>
<protein>
    <submittedName>
        <fullName evidence="3">Tol-pal system-associated acyl-CoA thioesterase</fullName>
    </submittedName>
</protein>
<organism evidence="3 4">
    <name type="scientific">Cobetia marina</name>
    <name type="common">Deleya marina</name>
    <dbReference type="NCBI Taxonomy" id="28258"/>
    <lineage>
        <taxon>Bacteria</taxon>
        <taxon>Pseudomonadati</taxon>
        <taxon>Pseudomonadota</taxon>
        <taxon>Gammaproteobacteria</taxon>
        <taxon>Oceanospirillales</taxon>
        <taxon>Halomonadaceae</taxon>
        <taxon>Cobetia</taxon>
    </lineage>
</organism>
<dbReference type="NCBIfam" id="TIGR00051">
    <property type="entry name" value="YbgC/FadM family acyl-CoA thioesterase"/>
    <property type="match status" value="1"/>
</dbReference>
<dbReference type="Pfam" id="PF13279">
    <property type="entry name" value="4HBT_2"/>
    <property type="match status" value="1"/>
</dbReference>
<dbReference type="InterPro" id="IPR014166">
    <property type="entry name" value="Tol-Pal_acyl-CoA_thioesterase"/>
</dbReference>
<evidence type="ECO:0000313" key="3">
    <source>
        <dbReference type="EMBL" id="MEL0615514.1"/>
    </source>
</evidence>
<accession>A0ABU9GAM5</accession>
<evidence type="ECO:0000256" key="1">
    <source>
        <dbReference type="ARBA" id="ARBA00005953"/>
    </source>
</evidence>
<keyword evidence="4" id="KW-1185">Reference proteome</keyword>
<dbReference type="Proteomes" id="UP001378242">
    <property type="component" value="Unassembled WGS sequence"/>
</dbReference>
<dbReference type="PIRSF" id="PIRSF003230">
    <property type="entry name" value="YbgC"/>
    <property type="match status" value="1"/>
</dbReference>
<evidence type="ECO:0000313" key="4">
    <source>
        <dbReference type="Proteomes" id="UP001378242"/>
    </source>
</evidence>
<comment type="similarity">
    <text evidence="1">Belongs to the 4-hydroxybenzoyl-CoA thioesterase family.</text>
</comment>